<reference evidence="3" key="2">
    <citation type="submission" date="2020-05" db="UniProtKB">
        <authorList>
            <consortium name="EnsemblMetazoa"/>
        </authorList>
    </citation>
    <scope>IDENTIFICATION</scope>
    <source>
        <strain evidence="3">wikel</strain>
    </source>
</reference>
<evidence type="ECO:0000313" key="3">
    <source>
        <dbReference type="EnsemblMetazoa" id="ISCW022879-PA"/>
    </source>
</evidence>
<dbReference type="Proteomes" id="UP000001555">
    <property type="component" value="Unassembled WGS sequence"/>
</dbReference>
<reference evidence="2 4" key="1">
    <citation type="submission" date="2008-03" db="EMBL/GenBank/DDBJ databases">
        <title>Annotation of Ixodes scapularis.</title>
        <authorList>
            <consortium name="Ixodes scapularis Genome Project Consortium"/>
            <person name="Caler E."/>
            <person name="Hannick L.I."/>
            <person name="Bidwell S."/>
            <person name="Joardar V."/>
            <person name="Thiagarajan M."/>
            <person name="Amedeo P."/>
            <person name="Galinsky K.J."/>
            <person name="Schobel S."/>
            <person name="Inman J."/>
            <person name="Hostetler J."/>
            <person name="Miller J."/>
            <person name="Hammond M."/>
            <person name="Megy K."/>
            <person name="Lawson D."/>
            <person name="Kodira C."/>
            <person name="Sutton G."/>
            <person name="Meyer J."/>
            <person name="Hill C.A."/>
            <person name="Birren B."/>
            <person name="Nene V."/>
            <person name="Collins F."/>
            <person name="Alarcon-Chaidez F."/>
            <person name="Wikel S."/>
            <person name="Strausberg R."/>
        </authorList>
    </citation>
    <scope>NUCLEOTIDE SEQUENCE [LARGE SCALE GENOMIC DNA]</scope>
    <source>
        <strain evidence="4">Wikel</strain>
        <strain evidence="2">Wikel colony</strain>
    </source>
</reference>
<evidence type="ECO:0000256" key="1">
    <source>
        <dbReference type="SAM" id="MobiDB-lite"/>
    </source>
</evidence>
<dbReference type="EMBL" id="ABJB010468196">
    <property type="status" value="NOT_ANNOTATED_CDS"/>
    <property type="molecule type" value="Genomic_DNA"/>
</dbReference>
<accession>B7QD52</accession>
<dbReference type="HOGENOM" id="CLU_2252979_0_0_1"/>
<proteinExistence type="predicted"/>
<dbReference type="InParanoid" id="B7QD52"/>
<protein>
    <submittedName>
        <fullName evidence="2 3">Uncharacterized protein</fullName>
    </submittedName>
</protein>
<gene>
    <name evidence="2" type="ORF">IscW_ISCW022879</name>
</gene>
<dbReference type="VEuPathDB" id="VectorBase:ISCW022879"/>
<sequence>MSLWGERKTRPAYKLHCTLEKGTEHNASGITRGAQSRAGGLASPKKVPSAREKNLVFAAIPTWTHKMRQTLFLHGVPLSRVAISLLHSYGRWIYMYIFMEGNKQ</sequence>
<dbReference type="EMBL" id="DS911299">
    <property type="protein sequence ID" value="EEC16774.1"/>
    <property type="molecule type" value="Genomic_DNA"/>
</dbReference>
<dbReference type="EnsemblMetazoa" id="ISCW022879-RA">
    <property type="protein sequence ID" value="ISCW022879-PA"/>
    <property type="gene ID" value="ISCW022879"/>
</dbReference>
<organism>
    <name type="scientific">Ixodes scapularis</name>
    <name type="common">Black-legged tick</name>
    <name type="synonym">Deer tick</name>
    <dbReference type="NCBI Taxonomy" id="6945"/>
    <lineage>
        <taxon>Eukaryota</taxon>
        <taxon>Metazoa</taxon>
        <taxon>Ecdysozoa</taxon>
        <taxon>Arthropoda</taxon>
        <taxon>Chelicerata</taxon>
        <taxon>Arachnida</taxon>
        <taxon>Acari</taxon>
        <taxon>Parasitiformes</taxon>
        <taxon>Ixodida</taxon>
        <taxon>Ixodoidea</taxon>
        <taxon>Ixodidae</taxon>
        <taxon>Ixodinae</taxon>
        <taxon>Ixodes</taxon>
    </lineage>
</organism>
<feature type="region of interest" description="Disordered" evidence="1">
    <location>
        <begin position="26"/>
        <end position="47"/>
    </location>
</feature>
<dbReference type="VEuPathDB" id="VectorBase:ISCI022879"/>
<evidence type="ECO:0000313" key="2">
    <source>
        <dbReference type="EMBL" id="EEC16774.1"/>
    </source>
</evidence>
<evidence type="ECO:0000313" key="4">
    <source>
        <dbReference type="Proteomes" id="UP000001555"/>
    </source>
</evidence>
<keyword evidence="4" id="KW-1185">Reference proteome</keyword>
<dbReference type="AlphaFoldDB" id="B7QD52"/>
<name>B7QD52_IXOSC</name>
<dbReference type="PaxDb" id="6945-B7QD52"/>